<dbReference type="Gene3D" id="3.20.20.140">
    <property type="entry name" value="Metal-dependent hydrolases"/>
    <property type="match status" value="1"/>
</dbReference>
<dbReference type="InterPro" id="IPR052349">
    <property type="entry name" value="Metallo-hydrolase_Enzymes"/>
</dbReference>
<organism evidence="2 3">
    <name type="scientific">Kineosporia mesophila</name>
    <dbReference type="NCBI Taxonomy" id="566012"/>
    <lineage>
        <taxon>Bacteria</taxon>
        <taxon>Bacillati</taxon>
        <taxon>Actinomycetota</taxon>
        <taxon>Actinomycetes</taxon>
        <taxon>Kineosporiales</taxon>
        <taxon>Kineosporiaceae</taxon>
        <taxon>Kineosporia</taxon>
    </lineage>
</organism>
<dbReference type="SUPFAM" id="SSF51556">
    <property type="entry name" value="Metallo-dependent hydrolases"/>
    <property type="match status" value="1"/>
</dbReference>
<dbReference type="PANTHER" id="PTHR32027:SF9">
    <property type="entry name" value="BLL3847 PROTEIN"/>
    <property type="match status" value="1"/>
</dbReference>
<dbReference type="InterPro" id="IPR032466">
    <property type="entry name" value="Metal_Hydrolase"/>
</dbReference>
<dbReference type="Proteomes" id="UP001501074">
    <property type="component" value="Unassembled WGS sequence"/>
</dbReference>
<dbReference type="InterPro" id="IPR013108">
    <property type="entry name" value="Amidohydro_3"/>
</dbReference>
<dbReference type="PANTHER" id="PTHR32027">
    <property type="entry name" value="CYTOSINE DEAMINASE"/>
    <property type="match status" value="1"/>
</dbReference>
<name>A0ABP6Z8D0_9ACTN</name>
<dbReference type="EMBL" id="BAAAZO010000002">
    <property type="protein sequence ID" value="GAA3599927.1"/>
    <property type="molecule type" value="Genomic_DNA"/>
</dbReference>
<gene>
    <name evidence="2" type="ORF">GCM10022223_14290</name>
</gene>
<comment type="caution">
    <text evidence="2">The sequence shown here is derived from an EMBL/GenBank/DDBJ whole genome shotgun (WGS) entry which is preliminary data.</text>
</comment>
<accession>A0ABP6Z8D0</accession>
<dbReference type="InterPro" id="IPR011059">
    <property type="entry name" value="Metal-dep_hydrolase_composite"/>
</dbReference>
<keyword evidence="3" id="KW-1185">Reference proteome</keyword>
<evidence type="ECO:0000313" key="3">
    <source>
        <dbReference type="Proteomes" id="UP001501074"/>
    </source>
</evidence>
<proteinExistence type="predicted"/>
<dbReference type="Pfam" id="PF07969">
    <property type="entry name" value="Amidohydro_3"/>
    <property type="match status" value="1"/>
</dbReference>
<dbReference type="RefSeq" id="WP_231486184.1">
    <property type="nucleotide sequence ID" value="NZ_BAAAZO010000002.1"/>
</dbReference>
<feature type="domain" description="Amidohydrolase 3" evidence="1">
    <location>
        <begin position="100"/>
        <end position="385"/>
    </location>
</feature>
<reference evidence="3" key="1">
    <citation type="journal article" date="2019" name="Int. J. Syst. Evol. Microbiol.">
        <title>The Global Catalogue of Microorganisms (GCM) 10K type strain sequencing project: providing services to taxonomists for standard genome sequencing and annotation.</title>
        <authorList>
            <consortium name="The Broad Institute Genomics Platform"/>
            <consortium name="The Broad Institute Genome Sequencing Center for Infectious Disease"/>
            <person name="Wu L."/>
            <person name="Ma J."/>
        </authorList>
    </citation>
    <scope>NUCLEOTIDE SEQUENCE [LARGE SCALE GENOMIC DNA]</scope>
    <source>
        <strain evidence="3">JCM 16902</strain>
    </source>
</reference>
<evidence type="ECO:0000313" key="2">
    <source>
        <dbReference type="EMBL" id="GAA3599927.1"/>
    </source>
</evidence>
<dbReference type="Gene3D" id="2.30.40.10">
    <property type="entry name" value="Urease, subunit C, domain 1"/>
    <property type="match status" value="1"/>
</dbReference>
<protein>
    <submittedName>
        <fullName evidence="2">Amidohydrolase family protein</fullName>
    </submittedName>
</protein>
<sequence>MPAIQQNLSRLIGATLPDGRVVDIDMEDDVVTAVSPSTGAAAGAGELDLTGYLLLTAPAEPHAHLDKALSWDEISPPMGDLGLAIDSWRAHSSTMTTQGIAARATAALRMMLQAGTTAVRSHVDLLPGPEPLRGVEALTGLREQVRHLVDLQIVAMAGPSTPDATVHAALDLGADLIGGAPHLAPDPLRDLDRLLAIAVERGVGADLHTDENLHREPTLLHYANSVRDWPAGRVRSAGHCVRQGTQSAADLVPVIEAVLASGIGVISLPITNLYLQGWEHPAGTPRGLTALRAFLDAGVPVAGGADNLRDPFNPVGRGDALETASLLVTAGHLNLDEAYHAVSAGARAVLGLPPAGARPGLVADFLAVRGGGLGEVVAAAPAQRRVIHRGALVASSSVVHHCAF</sequence>
<evidence type="ECO:0000259" key="1">
    <source>
        <dbReference type="Pfam" id="PF07969"/>
    </source>
</evidence>